<gene>
    <name evidence="2" type="ORF">ABEB36_009753</name>
</gene>
<sequence>MTADLFPKVLKHIVSYTKCSTENRILLLVDNHESHISVRRIQFCRESGISLLSFPPHTTHRMQPLDVGVYGPFKNALSVAFNDWMISHPGRLITIRNIGQLSDIAYKSAFTIKNITSSFKTPGIWPINRLAFNADDFIPSTVTDIPLEQRYNDLVQKPVQEENPQIDKNNNELEIIPNAVNNELDKDLAIPSTSFHQSNNSFEELRPLPKISGERKKVKRKYESKSRVYTCTLEYIEKKMNRRRTKKEEKCQQKK</sequence>
<dbReference type="PANTHER" id="PTHR19303">
    <property type="entry name" value="TRANSPOSON"/>
    <property type="match status" value="1"/>
</dbReference>
<name>A0ABD1ELF8_HYPHA</name>
<dbReference type="InterPro" id="IPR004875">
    <property type="entry name" value="DDE_SF_endonuclease_dom"/>
</dbReference>
<reference evidence="2 3" key="1">
    <citation type="submission" date="2024-05" db="EMBL/GenBank/DDBJ databases">
        <title>Genetic variation in Jamaican populations of the coffee berry borer (Hypothenemus hampei).</title>
        <authorList>
            <person name="Errbii M."/>
            <person name="Myrie A."/>
        </authorList>
    </citation>
    <scope>NUCLEOTIDE SEQUENCE [LARGE SCALE GENOMIC DNA]</scope>
    <source>
        <strain evidence="2">JA-Hopewell-2020-01-JO</strain>
        <tissue evidence="2">Whole body</tissue>
    </source>
</reference>
<dbReference type="Pfam" id="PF03184">
    <property type="entry name" value="DDE_1"/>
    <property type="match status" value="1"/>
</dbReference>
<proteinExistence type="predicted"/>
<dbReference type="PANTHER" id="PTHR19303:SF74">
    <property type="entry name" value="POGO TRANSPOSABLE ELEMENT WITH KRAB DOMAIN"/>
    <property type="match status" value="1"/>
</dbReference>
<accession>A0ABD1ELF8</accession>
<feature type="domain" description="DDE-1" evidence="1">
    <location>
        <begin position="1"/>
        <end position="94"/>
    </location>
</feature>
<dbReference type="AlphaFoldDB" id="A0ABD1ELF8"/>
<keyword evidence="3" id="KW-1185">Reference proteome</keyword>
<dbReference type="InterPro" id="IPR050863">
    <property type="entry name" value="CenT-Element_Derived"/>
</dbReference>
<protein>
    <recommendedName>
        <fullName evidence="1">DDE-1 domain-containing protein</fullName>
    </recommendedName>
</protein>
<organism evidence="2 3">
    <name type="scientific">Hypothenemus hampei</name>
    <name type="common">Coffee berry borer</name>
    <dbReference type="NCBI Taxonomy" id="57062"/>
    <lineage>
        <taxon>Eukaryota</taxon>
        <taxon>Metazoa</taxon>
        <taxon>Ecdysozoa</taxon>
        <taxon>Arthropoda</taxon>
        <taxon>Hexapoda</taxon>
        <taxon>Insecta</taxon>
        <taxon>Pterygota</taxon>
        <taxon>Neoptera</taxon>
        <taxon>Endopterygota</taxon>
        <taxon>Coleoptera</taxon>
        <taxon>Polyphaga</taxon>
        <taxon>Cucujiformia</taxon>
        <taxon>Curculionidae</taxon>
        <taxon>Scolytinae</taxon>
        <taxon>Hypothenemus</taxon>
    </lineage>
</organism>
<dbReference type="EMBL" id="JBDJPC010000007">
    <property type="protein sequence ID" value="KAL1494102.1"/>
    <property type="molecule type" value="Genomic_DNA"/>
</dbReference>
<comment type="caution">
    <text evidence="2">The sequence shown here is derived from an EMBL/GenBank/DDBJ whole genome shotgun (WGS) entry which is preliminary data.</text>
</comment>
<evidence type="ECO:0000259" key="1">
    <source>
        <dbReference type="Pfam" id="PF03184"/>
    </source>
</evidence>
<dbReference type="Proteomes" id="UP001566132">
    <property type="component" value="Unassembled WGS sequence"/>
</dbReference>
<evidence type="ECO:0000313" key="2">
    <source>
        <dbReference type="EMBL" id="KAL1494102.1"/>
    </source>
</evidence>
<evidence type="ECO:0000313" key="3">
    <source>
        <dbReference type="Proteomes" id="UP001566132"/>
    </source>
</evidence>